<dbReference type="SUPFAM" id="SSF53098">
    <property type="entry name" value="Ribonuclease H-like"/>
    <property type="match status" value="1"/>
</dbReference>
<dbReference type="EMBL" id="AZCX01000001">
    <property type="protein sequence ID" value="KRK49130.1"/>
    <property type="molecule type" value="Genomic_DNA"/>
</dbReference>
<dbReference type="OrthoDB" id="9781005at2"/>
<dbReference type="AlphaFoldDB" id="A0A0R1I076"/>
<dbReference type="GO" id="GO:0003676">
    <property type="term" value="F:nucleic acid binding"/>
    <property type="evidence" value="ECO:0007669"/>
    <property type="project" value="InterPro"/>
</dbReference>
<dbReference type="RefSeq" id="WP_056941584.1">
    <property type="nucleotide sequence ID" value="NZ_AZCX01000001.1"/>
</dbReference>
<evidence type="ECO:0000313" key="2">
    <source>
        <dbReference type="EMBL" id="KRK49130.1"/>
    </source>
</evidence>
<dbReference type="Gene3D" id="3.30.420.10">
    <property type="entry name" value="Ribonuclease H-like superfamily/Ribonuclease H"/>
    <property type="match status" value="1"/>
</dbReference>
<dbReference type="InterPro" id="IPR012337">
    <property type="entry name" value="RNaseH-like_sf"/>
</dbReference>
<organism evidence="2 3">
    <name type="scientific">Secundilactobacillus kimchicus JCM 15530</name>
    <dbReference type="NCBI Taxonomy" id="1302272"/>
    <lineage>
        <taxon>Bacteria</taxon>
        <taxon>Bacillati</taxon>
        <taxon>Bacillota</taxon>
        <taxon>Bacilli</taxon>
        <taxon>Lactobacillales</taxon>
        <taxon>Lactobacillaceae</taxon>
        <taxon>Secundilactobacillus</taxon>
    </lineage>
</organism>
<dbReference type="STRING" id="1302272.FC96_GL000046"/>
<reference evidence="2 3" key="1">
    <citation type="journal article" date="2015" name="Genome Announc.">
        <title>Expanding the biotechnology potential of lactobacilli through comparative genomics of 213 strains and associated genera.</title>
        <authorList>
            <person name="Sun Z."/>
            <person name="Harris H.M."/>
            <person name="McCann A."/>
            <person name="Guo C."/>
            <person name="Argimon S."/>
            <person name="Zhang W."/>
            <person name="Yang X."/>
            <person name="Jeffery I.B."/>
            <person name="Cooney J.C."/>
            <person name="Kagawa T.F."/>
            <person name="Liu W."/>
            <person name="Song Y."/>
            <person name="Salvetti E."/>
            <person name="Wrobel A."/>
            <person name="Rasinkangas P."/>
            <person name="Parkhill J."/>
            <person name="Rea M.C."/>
            <person name="O'Sullivan O."/>
            <person name="Ritari J."/>
            <person name="Douillard F.P."/>
            <person name="Paul Ross R."/>
            <person name="Yang R."/>
            <person name="Briner A.E."/>
            <person name="Felis G.E."/>
            <person name="de Vos W.M."/>
            <person name="Barrangou R."/>
            <person name="Klaenhammer T.R."/>
            <person name="Caufield P.W."/>
            <person name="Cui Y."/>
            <person name="Zhang H."/>
            <person name="O'Toole P.W."/>
        </authorList>
    </citation>
    <scope>NUCLEOTIDE SEQUENCE [LARGE SCALE GENOMIC DNA]</scope>
    <source>
        <strain evidence="2 3">JCM 15530</strain>
    </source>
</reference>
<keyword evidence="3" id="KW-1185">Reference proteome</keyword>
<dbReference type="PATRIC" id="fig|1302272.5.peg.46"/>
<dbReference type="Pfam" id="PF00665">
    <property type="entry name" value="rve"/>
    <property type="match status" value="1"/>
</dbReference>
<name>A0A0R1I076_9LACO</name>
<proteinExistence type="predicted"/>
<dbReference type="Proteomes" id="UP000050911">
    <property type="component" value="Unassembled WGS sequence"/>
</dbReference>
<dbReference type="InterPro" id="IPR036397">
    <property type="entry name" value="RNaseH_sf"/>
</dbReference>
<feature type="domain" description="Integrase catalytic" evidence="1">
    <location>
        <begin position="18"/>
        <end position="115"/>
    </location>
</feature>
<dbReference type="InterPro" id="IPR001584">
    <property type="entry name" value="Integrase_cat-core"/>
</dbReference>
<comment type="caution">
    <text evidence="2">The sequence shown here is derived from an EMBL/GenBank/DDBJ whole genome shotgun (WGS) entry which is preliminary data.</text>
</comment>
<accession>A0A0R1I076</accession>
<dbReference type="PROSITE" id="PS50994">
    <property type="entry name" value="INTEGRASE"/>
    <property type="match status" value="1"/>
</dbReference>
<evidence type="ECO:0000259" key="1">
    <source>
        <dbReference type="PROSITE" id="PS50994"/>
    </source>
</evidence>
<evidence type="ECO:0000313" key="3">
    <source>
        <dbReference type="Proteomes" id="UP000050911"/>
    </source>
</evidence>
<protein>
    <recommendedName>
        <fullName evidence="1">Integrase catalytic domain-containing protein</fullName>
    </recommendedName>
</protein>
<gene>
    <name evidence="2" type="ORF">FC96_GL000046</name>
</gene>
<sequence>MQGARGQTAPNIIKPKFNATTPLTVFHTNVTKVKLIDGSWGYLFCVTDEASCEVITAKVSGSPNMQLIDDTLAELKVRIRPDLEIILHFDQGWQYRQKAYRKALEEMNIAQRQLS</sequence>
<dbReference type="GO" id="GO:0015074">
    <property type="term" value="P:DNA integration"/>
    <property type="evidence" value="ECO:0007669"/>
    <property type="project" value="InterPro"/>
</dbReference>